<dbReference type="InterPro" id="IPR036424">
    <property type="entry name" value="UPP_synth-like_sf"/>
</dbReference>
<reference evidence="3 4" key="1">
    <citation type="journal article" date="2016" name="Nat. Commun.">
        <title>Thousands of microbial genomes shed light on interconnected biogeochemical processes in an aquifer system.</title>
        <authorList>
            <person name="Anantharaman K."/>
            <person name="Brown C.T."/>
            <person name="Hug L.A."/>
            <person name="Sharon I."/>
            <person name="Castelle C.J."/>
            <person name="Probst A.J."/>
            <person name="Thomas B.C."/>
            <person name="Singh A."/>
            <person name="Wilkins M.J."/>
            <person name="Karaoz U."/>
            <person name="Brodie E.L."/>
            <person name="Williams K.H."/>
            <person name="Hubbard S.S."/>
            <person name="Banfield J.F."/>
        </authorList>
    </citation>
    <scope>NUCLEOTIDE SEQUENCE [LARGE SCALE GENOMIC DNA]</scope>
</reference>
<dbReference type="Pfam" id="PF01255">
    <property type="entry name" value="Prenyltransf"/>
    <property type="match status" value="1"/>
</dbReference>
<dbReference type="PANTHER" id="PTHR10291">
    <property type="entry name" value="DEHYDRODOLICHYL DIPHOSPHATE SYNTHASE FAMILY MEMBER"/>
    <property type="match status" value="1"/>
</dbReference>
<accession>A0A1F6BDH8</accession>
<dbReference type="InterPro" id="IPR018520">
    <property type="entry name" value="UPP_synth-like_CS"/>
</dbReference>
<organism evidence="3 4">
    <name type="scientific">Candidatus Gottesmanbacteria bacterium RIFOXYB1_FULL_47_11</name>
    <dbReference type="NCBI Taxonomy" id="1798401"/>
    <lineage>
        <taxon>Bacteria</taxon>
        <taxon>Candidatus Gottesmaniibacteriota</taxon>
    </lineage>
</organism>
<feature type="binding site" evidence="2">
    <location>
        <position position="186"/>
    </location>
    <ligand>
        <name>Mg(2+)</name>
        <dbReference type="ChEBI" id="CHEBI:18420"/>
    </ligand>
</feature>
<gene>
    <name evidence="3" type="ORF">A2363_00225</name>
</gene>
<comment type="subunit">
    <text evidence="2">Homodimer.</text>
</comment>
<keyword evidence="2" id="KW-0460">Magnesium</keyword>
<keyword evidence="1 2" id="KW-0808">Transferase</keyword>
<feature type="active site" evidence="2">
    <location>
        <position position="11"/>
    </location>
</feature>
<dbReference type="CDD" id="cd00475">
    <property type="entry name" value="Cis_IPPS"/>
    <property type="match status" value="1"/>
</dbReference>
<dbReference type="NCBIfam" id="TIGR00055">
    <property type="entry name" value="uppS"/>
    <property type="match status" value="1"/>
</dbReference>
<dbReference type="HAMAP" id="MF_01139">
    <property type="entry name" value="ISPT"/>
    <property type="match status" value="1"/>
</dbReference>
<dbReference type="EMBL" id="MFKE01000020">
    <property type="protein sequence ID" value="OGG34853.1"/>
    <property type="molecule type" value="Genomic_DNA"/>
</dbReference>
<dbReference type="AlphaFoldDB" id="A0A1F6BDH8"/>
<name>A0A1F6BDH8_9BACT</name>
<feature type="binding site" evidence="2">
    <location>
        <position position="28"/>
    </location>
    <ligand>
        <name>substrate</name>
    </ligand>
</feature>
<sequence>MIPTHIAVVMDGNRRWAKEHRLPILEGHRRVANRVLEQLVAHAADRGINYMTFWAFSTENWGRAQSEVKGIMYILKQGLGPFGRKMMAKGVRLKVIGDLSRIDPELRTSIGDVVEKTKNNTKITVTIALNYGGRDEIRRAVRRAKNKNDFEKYLDTHGIPDPDFIIRTGGEQRLSGFLLWQGQYSELYFPEFLMPDFTPARLDAAIEEFEKRKRRFGV</sequence>
<feature type="binding site" evidence="2">
    <location>
        <begin position="173"/>
        <end position="175"/>
    </location>
    <ligand>
        <name>substrate</name>
    </ligand>
</feature>
<dbReference type="EC" id="2.5.1.-" evidence="2"/>
<comment type="caution">
    <text evidence="3">The sequence shown here is derived from an EMBL/GenBank/DDBJ whole genome shotgun (WGS) entry which is preliminary data.</text>
</comment>
<dbReference type="GO" id="GO:0016094">
    <property type="term" value="P:polyprenol biosynthetic process"/>
    <property type="evidence" value="ECO:0007669"/>
    <property type="project" value="TreeGrafter"/>
</dbReference>
<evidence type="ECO:0000256" key="2">
    <source>
        <dbReference type="HAMAP-Rule" id="MF_01139"/>
    </source>
</evidence>
<feature type="active site" description="Proton acceptor" evidence="2">
    <location>
        <position position="60"/>
    </location>
</feature>
<feature type="binding site" evidence="2">
    <location>
        <begin position="12"/>
        <end position="15"/>
    </location>
    <ligand>
        <name>substrate</name>
    </ligand>
</feature>
<comment type="function">
    <text evidence="2">Catalyzes the condensation of isopentenyl diphosphate (IPP) with allylic pyrophosphates generating different type of terpenoids.</text>
</comment>
<dbReference type="GO" id="GO:0000287">
    <property type="term" value="F:magnesium ion binding"/>
    <property type="evidence" value="ECO:0007669"/>
    <property type="project" value="UniProtKB-UniRule"/>
</dbReference>
<comment type="caution">
    <text evidence="2">Lacks conserved residue(s) required for the propagation of feature annotation.</text>
</comment>
<keyword evidence="2" id="KW-0479">Metal-binding</keyword>
<feature type="binding site" evidence="2">
    <location>
        <position position="16"/>
    </location>
    <ligand>
        <name>substrate</name>
    </ligand>
</feature>
<dbReference type="Gene3D" id="3.40.1180.10">
    <property type="entry name" value="Decaprenyl diphosphate synthase-like"/>
    <property type="match status" value="1"/>
</dbReference>
<protein>
    <recommendedName>
        <fullName evidence="2">Isoprenyl transferase</fullName>
        <ecNumber evidence="2">2.5.1.-</ecNumber>
    </recommendedName>
</protein>
<dbReference type="PANTHER" id="PTHR10291:SF0">
    <property type="entry name" value="DEHYDRODOLICHYL DIPHOSPHATE SYNTHASE 2"/>
    <property type="match status" value="1"/>
</dbReference>
<dbReference type="GO" id="GO:0045547">
    <property type="term" value="F:ditrans,polycis-polyprenyl diphosphate synthase [(2E,6E)-farnesyl diphosphate specific] activity"/>
    <property type="evidence" value="ECO:0007669"/>
    <property type="project" value="TreeGrafter"/>
</dbReference>
<feature type="binding site" evidence="2">
    <location>
        <begin position="57"/>
        <end position="59"/>
    </location>
    <ligand>
        <name>substrate</name>
    </ligand>
</feature>
<feature type="binding site" evidence="2">
    <location>
        <position position="167"/>
    </location>
    <ligand>
        <name>substrate</name>
    </ligand>
</feature>
<comment type="cofactor">
    <cofactor evidence="2">
        <name>Mg(2+)</name>
        <dbReference type="ChEBI" id="CHEBI:18420"/>
    </cofactor>
    <text evidence="2">Binds 2 magnesium ions per subunit.</text>
</comment>
<feature type="binding site" evidence="2">
    <location>
        <position position="63"/>
    </location>
    <ligand>
        <name>substrate</name>
    </ligand>
</feature>
<feature type="binding site" evidence="2">
    <location>
        <position position="61"/>
    </location>
    <ligand>
        <name>substrate</name>
    </ligand>
</feature>
<dbReference type="SUPFAM" id="SSF64005">
    <property type="entry name" value="Undecaprenyl diphosphate synthase"/>
    <property type="match status" value="1"/>
</dbReference>
<feature type="binding site" evidence="2">
    <location>
        <position position="11"/>
    </location>
    <ligand>
        <name>Mg(2+)</name>
        <dbReference type="ChEBI" id="CHEBI:18420"/>
    </ligand>
</feature>
<comment type="similarity">
    <text evidence="2">Belongs to the UPP synthase family.</text>
</comment>
<evidence type="ECO:0000313" key="4">
    <source>
        <dbReference type="Proteomes" id="UP000176186"/>
    </source>
</evidence>
<dbReference type="STRING" id="1798401.A2363_00225"/>
<dbReference type="PROSITE" id="PS01066">
    <property type="entry name" value="UPP_SYNTHASE"/>
    <property type="match status" value="1"/>
</dbReference>
<proteinExistence type="inferred from homology"/>
<evidence type="ECO:0000256" key="1">
    <source>
        <dbReference type="ARBA" id="ARBA00022679"/>
    </source>
</evidence>
<dbReference type="Proteomes" id="UP000176186">
    <property type="component" value="Unassembled WGS sequence"/>
</dbReference>
<evidence type="ECO:0000313" key="3">
    <source>
        <dbReference type="EMBL" id="OGG34853.1"/>
    </source>
</evidence>
<dbReference type="InterPro" id="IPR001441">
    <property type="entry name" value="UPP_synth-like"/>
</dbReference>